<organism evidence="5 6">
    <name type="scientific">Limulus polyphemus</name>
    <name type="common">Atlantic horseshoe crab</name>
    <dbReference type="NCBI Taxonomy" id="6850"/>
    <lineage>
        <taxon>Eukaryota</taxon>
        <taxon>Metazoa</taxon>
        <taxon>Ecdysozoa</taxon>
        <taxon>Arthropoda</taxon>
        <taxon>Chelicerata</taxon>
        <taxon>Merostomata</taxon>
        <taxon>Xiphosura</taxon>
        <taxon>Limulidae</taxon>
        <taxon>Limulus</taxon>
    </lineage>
</organism>
<comment type="caution">
    <text evidence="3">Lacks conserved residue(s) required for the propagation of feature annotation.</text>
</comment>
<evidence type="ECO:0000256" key="3">
    <source>
        <dbReference type="PROSITE-ProRule" id="PRU00283"/>
    </source>
</evidence>
<reference evidence="6" key="1">
    <citation type="submission" date="2025-08" db="UniProtKB">
        <authorList>
            <consortium name="RefSeq"/>
        </authorList>
    </citation>
    <scope>IDENTIFICATION</scope>
    <source>
        <tissue evidence="6">Muscle</tissue>
    </source>
</reference>
<keyword evidence="5" id="KW-1185">Reference proteome</keyword>
<proteinExistence type="inferred from homology"/>
<name>A0ABM1RUV8_LIMPO</name>
<evidence type="ECO:0000256" key="2">
    <source>
        <dbReference type="ARBA" id="ARBA00022840"/>
    </source>
</evidence>
<accession>A0ABM1RUV8</accession>
<protein>
    <submittedName>
        <fullName evidence="6">Kinesin-like protein KIF13A</fullName>
    </submittedName>
</protein>
<dbReference type="InterPro" id="IPR001752">
    <property type="entry name" value="Kinesin_motor_dom"/>
</dbReference>
<dbReference type="GeneID" id="111083159"/>
<evidence type="ECO:0000313" key="6">
    <source>
        <dbReference type="RefSeq" id="XP_022235163.1"/>
    </source>
</evidence>
<keyword evidence="1" id="KW-0547">Nucleotide-binding</keyword>
<dbReference type="Gene3D" id="3.40.850.10">
    <property type="entry name" value="Kinesin motor domain"/>
    <property type="match status" value="1"/>
</dbReference>
<dbReference type="PROSITE" id="PS50067">
    <property type="entry name" value="KINESIN_MOTOR_2"/>
    <property type="match status" value="1"/>
</dbReference>
<dbReference type="Proteomes" id="UP000694941">
    <property type="component" value="Unplaced"/>
</dbReference>
<dbReference type="InterPro" id="IPR036961">
    <property type="entry name" value="Kinesin_motor_dom_sf"/>
</dbReference>
<dbReference type="InterPro" id="IPR027417">
    <property type="entry name" value="P-loop_NTPase"/>
</dbReference>
<gene>
    <name evidence="6" type="primary">LOC111083159</name>
</gene>
<evidence type="ECO:0000313" key="5">
    <source>
        <dbReference type="Proteomes" id="UP000694941"/>
    </source>
</evidence>
<sequence>MASDKVKVAVRVRPLNRREIELETQCVVEMKDDQTILHHPPSSKAESVDSRSAKQHGVFCCVRISLKATQRAIFPYQFLILY</sequence>
<feature type="domain" description="Kinesin motor" evidence="4">
    <location>
        <begin position="5"/>
        <end position="82"/>
    </location>
</feature>
<dbReference type="RefSeq" id="XP_022235163.1">
    <property type="nucleotide sequence ID" value="XM_022379455.1"/>
</dbReference>
<keyword evidence="2" id="KW-0067">ATP-binding</keyword>
<dbReference type="SUPFAM" id="SSF52540">
    <property type="entry name" value="P-loop containing nucleoside triphosphate hydrolases"/>
    <property type="match status" value="1"/>
</dbReference>
<comment type="similarity">
    <text evidence="3">Belongs to the TRAFAC class myosin-kinesin ATPase superfamily. Kinesin family.</text>
</comment>
<evidence type="ECO:0000256" key="1">
    <source>
        <dbReference type="ARBA" id="ARBA00022741"/>
    </source>
</evidence>
<evidence type="ECO:0000259" key="4">
    <source>
        <dbReference type="PROSITE" id="PS50067"/>
    </source>
</evidence>